<dbReference type="InterPro" id="IPR014986">
    <property type="entry name" value="XkdN-like"/>
</dbReference>
<dbReference type="RefSeq" id="WP_036687698.1">
    <property type="nucleotide sequence ID" value="NZ_JNVM01000020.1"/>
</dbReference>
<dbReference type="Gene3D" id="3.30.2220.30">
    <property type="match status" value="1"/>
</dbReference>
<organism evidence="1 2">
    <name type="scientific">Paenibacillus tyrfis</name>
    <dbReference type="NCBI Taxonomy" id="1501230"/>
    <lineage>
        <taxon>Bacteria</taxon>
        <taxon>Bacillati</taxon>
        <taxon>Bacillota</taxon>
        <taxon>Bacilli</taxon>
        <taxon>Bacillales</taxon>
        <taxon>Paenibacillaceae</taxon>
        <taxon>Paenibacillus</taxon>
    </lineage>
</organism>
<evidence type="ECO:0000313" key="1">
    <source>
        <dbReference type="EMBL" id="KEQ23738.1"/>
    </source>
</evidence>
<reference evidence="1 2" key="1">
    <citation type="submission" date="2014-06" db="EMBL/GenBank/DDBJ databases">
        <title>Draft genome sequence of Paenibacillus sp. MSt1.</title>
        <authorList>
            <person name="Aw Y.K."/>
            <person name="Ong K.S."/>
            <person name="Gan H.M."/>
            <person name="Lee S.M."/>
        </authorList>
    </citation>
    <scope>NUCLEOTIDE SEQUENCE [LARGE SCALE GENOMIC DNA]</scope>
    <source>
        <strain evidence="1 2">MSt1</strain>
    </source>
</reference>
<gene>
    <name evidence="1" type="ORF">ET33_14800</name>
</gene>
<dbReference type="AlphaFoldDB" id="A0A081NZ65"/>
<dbReference type="EMBL" id="JNVM01000020">
    <property type="protein sequence ID" value="KEQ23738.1"/>
    <property type="molecule type" value="Genomic_DNA"/>
</dbReference>
<dbReference type="Pfam" id="PF08890">
    <property type="entry name" value="Phage_TAC_5"/>
    <property type="match status" value="1"/>
</dbReference>
<dbReference type="eggNOG" id="ENOG5031MHP">
    <property type="taxonomic scope" value="Bacteria"/>
</dbReference>
<dbReference type="OrthoDB" id="1807498at2"/>
<dbReference type="Proteomes" id="UP000028123">
    <property type="component" value="Unassembled WGS sequence"/>
</dbReference>
<accession>A0A081NZ65</accession>
<keyword evidence="2" id="KW-1185">Reference proteome</keyword>
<protein>
    <submittedName>
        <fullName evidence="1">Phage portal protein</fullName>
    </submittedName>
</protein>
<sequence length="140" mass="15799">MSDLSVFFAQNAEANTIEEVIISERFKDREGVPVPWRLRSMTEDENEAVRKAVTKRVKGKGGSYTTEVDQNEYIAKLAVNSVVFPNLKDAELQQSYGVLGAESLLRKMLLPGEYANLLQKVQELNGFDKDMNELVDEVKN</sequence>
<evidence type="ECO:0000313" key="2">
    <source>
        <dbReference type="Proteomes" id="UP000028123"/>
    </source>
</evidence>
<comment type="caution">
    <text evidence="1">The sequence shown here is derived from an EMBL/GenBank/DDBJ whole genome shotgun (WGS) entry which is preliminary data.</text>
</comment>
<dbReference type="InterPro" id="IPR038559">
    <property type="entry name" value="XkdN-like_sf"/>
</dbReference>
<proteinExistence type="predicted"/>
<name>A0A081NZ65_9BACL</name>